<protein>
    <submittedName>
        <fullName evidence="1">Uncharacterized protein</fullName>
    </submittedName>
</protein>
<name>A0A367GLI1_9SPHI</name>
<evidence type="ECO:0000313" key="2">
    <source>
        <dbReference type="Proteomes" id="UP000253209"/>
    </source>
</evidence>
<sequence length="139" mass="14771">MNKVIIFLAVVLFASCSKDPVRTRKCADVICTENFASVTIKFADKHGEGIAVNKYSAVNQRTGDTIRTASAAISNTIAGVYFVVDDGWTKKLSEAGDDIKISGTNPGTGQTKTAVVKVKGGKCACHVEKISGPDQIQFD</sequence>
<dbReference type="EMBL" id="QGDC01000007">
    <property type="protein sequence ID" value="RCH54324.1"/>
    <property type="molecule type" value="Genomic_DNA"/>
</dbReference>
<dbReference type="RefSeq" id="WP_114005835.1">
    <property type="nucleotide sequence ID" value="NZ_QGDC01000007.1"/>
</dbReference>
<dbReference type="OrthoDB" id="798998at2"/>
<evidence type="ECO:0000313" key="1">
    <source>
        <dbReference type="EMBL" id="RCH54324.1"/>
    </source>
</evidence>
<dbReference type="AlphaFoldDB" id="A0A367GLI1"/>
<proteinExistence type="predicted"/>
<gene>
    <name evidence="1" type="ORF">DJ568_13615</name>
</gene>
<reference evidence="1 2" key="1">
    <citation type="submission" date="2018-05" db="EMBL/GenBank/DDBJ databases">
        <title>Mucilaginibacter hurinus sp. nov., isolated from briquette warehouse soil.</title>
        <authorList>
            <person name="Choi L."/>
        </authorList>
    </citation>
    <scope>NUCLEOTIDE SEQUENCE [LARGE SCALE GENOMIC DNA]</scope>
    <source>
        <strain evidence="1 2">ZR32</strain>
    </source>
</reference>
<comment type="caution">
    <text evidence="1">The sequence shown here is derived from an EMBL/GenBank/DDBJ whole genome shotgun (WGS) entry which is preliminary data.</text>
</comment>
<keyword evidence="2" id="KW-1185">Reference proteome</keyword>
<dbReference type="PROSITE" id="PS51257">
    <property type="entry name" value="PROKAR_LIPOPROTEIN"/>
    <property type="match status" value="1"/>
</dbReference>
<organism evidence="1 2">
    <name type="scientific">Mucilaginibacter hurinus</name>
    <dbReference type="NCBI Taxonomy" id="2201324"/>
    <lineage>
        <taxon>Bacteria</taxon>
        <taxon>Pseudomonadati</taxon>
        <taxon>Bacteroidota</taxon>
        <taxon>Sphingobacteriia</taxon>
        <taxon>Sphingobacteriales</taxon>
        <taxon>Sphingobacteriaceae</taxon>
        <taxon>Mucilaginibacter</taxon>
    </lineage>
</organism>
<dbReference type="Proteomes" id="UP000253209">
    <property type="component" value="Unassembled WGS sequence"/>
</dbReference>
<accession>A0A367GLI1</accession>